<dbReference type="Pfam" id="PF04985">
    <property type="entry name" value="Phage_tube"/>
    <property type="match status" value="1"/>
</dbReference>
<reference evidence="1 2" key="1">
    <citation type="submission" date="2020-12" db="EMBL/GenBank/DDBJ databases">
        <title>FDA dAtabase for Regulatory Grade micrObial Sequences (FDA-ARGOS): Supporting development and validation of Infectious Disease Dx tests.</title>
        <authorList>
            <person name="Sproer C."/>
            <person name="Gronow S."/>
            <person name="Severitt S."/>
            <person name="Schroder I."/>
            <person name="Tallon L."/>
            <person name="Sadzewicz L."/>
            <person name="Zhao X."/>
            <person name="Boylan J."/>
            <person name="Ott S."/>
            <person name="Bowen H."/>
            <person name="Vavikolanu K."/>
            <person name="Mehta A."/>
            <person name="Aluvathingal J."/>
            <person name="Nadendla S."/>
            <person name="Lowell S."/>
            <person name="Myers T."/>
            <person name="Yan Y."/>
            <person name="Sichtig H."/>
        </authorList>
    </citation>
    <scope>NUCLEOTIDE SEQUENCE [LARGE SCALE GENOMIC DNA]</scope>
    <source>
        <strain evidence="1 2">FDAARGOS_986</strain>
    </source>
</reference>
<gene>
    <name evidence="1" type="ORF">I6H43_06605</name>
</gene>
<dbReference type="InterPro" id="IPR006498">
    <property type="entry name" value="Tail_tube"/>
</dbReference>
<protein>
    <submittedName>
        <fullName evidence="1">Phage major tail tube protein</fullName>
    </submittedName>
</protein>
<dbReference type="NCBIfam" id="TIGR01611">
    <property type="entry name" value="tail_tube"/>
    <property type="match status" value="1"/>
</dbReference>
<dbReference type="EMBL" id="CP066092">
    <property type="protein sequence ID" value="QQB21192.1"/>
    <property type="molecule type" value="Genomic_DNA"/>
</dbReference>
<evidence type="ECO:0000313" key="1">
    <source>
        <dbReference type="EMBL" id="QQB21192.1"/>
    </source>
</evidence>
<proteinExistence type="predicted"/>
<dbReference type="GeneID" id="69550935"/>
<dbReference type="RefSeq" id="WP_198493529.1">
    <property type="nucleotide sequence ID" value="NZ_CP066092.1"/>
</dbReference>
<sequence>MALPRKLKHLNQFLDGENWIGVAEEYTPAKLAMKLEAYRGGGMPGAAHINMGLDDGALDTEFTFGGYEAALFKKQHQAKIDGVMLRFAGSFQRDDTAKVSSVEIVQRGRIKELDGGTLKTGDNTQQKASMANTYYKVTVDGEELVEIDLINMIWKVGGVDMMEEHRKAIGL</sequence>
<organism evidence="1 2">
    <name type="scientific">Aeromonas jandaei</name>
    <dbReference type="NCBI Taxonomy" id="650"/>
    <lineage>
        <taxon>Bacteria</taxon>
        <taxon>Pseudomonadati</taxon>
        <taxon>Pseudomonadota</taxon>
        <taxon>Gammaproteobacteria</taxon>
        <taxon>Aeromonadales</taxon>
        <taxon>Aeromonadaceae</taxon>
        <taxon>Aeromonas</taxon>
    </lineage>
</organism>
<keyword evidence="2" id="KW-1185">Reference proteome</keyword>
<evidence type="ECO:0000313" key="2">
    <source>
        <dbReference type="Proteomes" id="UP000595481"/>
    </source>
</evidence>
<accession>A0A7T4AC39</accession>
<dbReference type="Proteomes" id="UP000595481">
    <property type="component" value="Chromosome"/>
</dbReference>
<name>A0A7T4AC39_AERJA</name>